<dbReference type="Gene3D" id="3.30.1330.200">
    <property type="match status" value="1"/>
</dbReference>
<dbReference type="PANTHER" id="PTHR35147:SF1">
    <property type="entry name" value="CHEMORECEPTOR GLUTAMINE DEAMIDASE CHED-RELATED"/>
    <property type="match status" value="1"/>
</dbReference>
<dbReference type="GO" id="GO:0006935">
    <property type="term" value="P:chemotaxis"/>
    <property type="evidence" value="ECO:0007669"/>
    <property type="project" value="UniProtKB-UniRule"/>
</dbReference>
<comment type="catalytic activity">
    <reaction evidence="3">
        <text>L-glutaminyl-[protein] + H2O = L-glutamyl-[protein] + NH4(+)</text>
        <dbReference type="Rhea" id="RHEA:16441"/>
        <dbReference type="Rhea" id="RHEA-COMP:10207"/>
        <dbReference type="Rhea" id="RHEA-COMP:10208"/>
        <dbReference type="ChEBI" id="CHEBI:15377"/>
        <dbReference type="ChEBI" id="CHEBI:28938"/>
        <dbReference type="ChEBI" id="CHEBI:29973"/>
        <dbReference type="ChEBI" id="CHEBI:30011"/>
        <dbReference type="EC" id="3.5.1.44"/>
    </reaction>
</comment>
<dbReference type="AlphaFoldDB" id="A0A1G9XYZ2"/>
<dbReference type="PANTHER" id="PTHR35147">
    <property type="entry name" value="CHEMORECEPTOR GLUTAMINE DEAMIDASE CHED-RELATED"/>
    <property type="match status" value="1"/>
</dbReference>
<sequence length="165" mass="17990">MEHVMDKVKVGIADLNVVRQPQKISTSGLGSCVGLVLYDEQQVLAGLVHVMLPDSSLSRTEVTKPGKFADTGINALIKLMEEKGSIKCNLKAKMAGGAQMFNLASKNENMRIGHKNIVAIEKILTHESIPILSKDVGGHKGRSIEFDTDTNLLKIRTVYEGVTYI</sequence>
<keyword evidence="5" id="KW-1185">Reference proteome</keyword>
<dbReference type="InterPro" id="IPR005659">
    <property type="entry name" value="Chemorcpt_Glu_NH3ase_CheD"/>
</dbReference>
<evidence type="ECO:0000256" key="3">
    <source>
        <dbReference type="HAMAP-Rule" id="MF_01440"/>
    </source>
</evidence>
<dbReference type="InterPro" id="IPR011324">
    <property type="entry name" value="Cytotoxic_necrot_fac-like_cat"/>
</dbReference>
<dbReference type="RefSeq" id="WP_093855648.1">
    <property type="nucleotide sequence ID" value="NZ_BJVZ01000001.1"/>
</dbReference>
<dbReference type="Pfam" id="PF03975">
    <property type="entry name" value="CheD"/>
    <property type="match status" value="1"/>
</dbReference>
<dbReference type="EC" id="3.5.1.44" evidence="3"/>
<evidence type="ECO:0000313" key="5">
    <source>
        <dbReference type="Proteomes" id="UP000199334"/>
    </source>
</evidence>
<accession>A0A1G9XYZ2</accession>
<comment type="similarity">
    <text evidence="3">Belongs to the CheD family.</text>
</comment>
<evidence type="ECO:0000256" key="2">
    <source>
        <dbReference type="ARBA" id="ARBA00022801"/>
    </source>
</evidence>
<keyword evidence="1 3" id="KW-0145">Chemotaxis</keyword>
<organism evidence="4 5">
    <name type="scientific">Tenuibacillus multivorans</name>
    <dbReference type="NCBI Taxonomy" id="237069"/>
    <lineage>
        <taxon>Bacteria</taxon>
        <taxon>Bacillati</taxon>
        <taxon>Bacillota</taxon>
        <taxon>Bacilli</taxon>
        <taxon>Bacillales</taxon>
        <taxon>Bacillaceae</taxon>
        <taxon>Tenuibacillus</taxon>
    </lineage>
</organism>
<evidence type="ECO:0000313" key="4">
    <source>
        <dbReference type="EMBL" id="SDN01365.1"/>
    </source>
</evidence>
<comment type="function">
    <text evidence="3">Probably deamidates glutamine residues to glutamate on methyl-accepting chemotaxis receptors (MCPs), playing an important role in chemotaxis.</text>
</comment>
<reference evidence="4 5" key="1">
    <citation type="submission" date="2016-10" db="EMBL/GenBank/DDBJ databases">
        <authorList>
            <person name="de Groot N.N."/>
        </authorList>
    </citation>
    <scope>NUCLEOTIDE SEQUENCE [LARGE SCALE GENOMIC DNA]</scope>
    <source>
        <strain evidence="4 5">CGMCC 1.3442</strain>
    </source>
</reference>
<protein>
    <recommendedName>
        <fullName evidence="3">Probable chemoreceptor glutamine deamidase CheD</fullName>
        <ecNumber evidence="3">3.5.1.44</ecNumber>
    </recommendedName>
</protein>
<gene>
    <name evidence="3" type="primary">cheD</name>
    <name evidence="4" type="ORF">SAMN05216498_1147</name>
</gene>
<dbReference type="InterPro" id="IPR038592">
    <property type="entry name" value="CheD-like_sf"/>
</dbReference>
<dbReference type="OrthoDB" id="9807202at2"/>
<evidence type="ECO:0000256" key="1">
    <source>
        <dbReference type="ARBA" id="ARBA00022500"/>
    </source>
</evidence>
<dbReference type="GO" id="GO:0050568">
    <property type="term" value="F:protein-glutamine glutaminase activity"/>
    <property type="evidence" value="ECO:0007669"/>
    <property type="project" value="UniProtKB-UniRule"/>
</dbReference>
<dbReference type="SUPFAM" id="SSF64438">
    <property type="entry name" value="CNF1/YfiH-like putative cysteine hydrolases"/>
    <property type="match status" value="1"/>
</dbReference>
<name>A0A1G9XYZ2_9BACI</name>
<proteinExistence type="inferred from homology"/>
<dbReference type="STRING" id="237069.SAMN05216498_1147"/>
<dbReference type="EMBL" id="FNIG01000002">
    <property type="protein sequence ID" value="SDN01365.1"/>
    <property type="molecule type" value="Genomic_DNA"/>
</dbReference>
<dbReference type="Proteomes" id="UP000199334">
    <property type="component" value="Unassembled WGS sequence"/>
</dbReference>
<dbReference type="CDD" id="cd16352">
    <property type="entry name" value="CheD"/>
    <property type="match status" value="1"/>
</dbReference>
<dbReference type="HAMAP" id="MF_01440">
    <property type="entry name" value="CheD"/>
    <property type="match status" value="1"/>
</dbReference>
<keyword evidence="2 3" id="KW-0378">Hydrolase</keyword>